<organism evidence="1 2">
    <name type="scientific">Blautia celeris</name>
    <dbReference type="NCBI Taxonomy" id="2763026"/>
    <lineage>
        <taxon>Bacteria</taxon>
        <taxon>Bacillati</taxon>
        <taxon>Bacillota</taxon>
        <taxon>Clostridia</taxon>
        <taxon>Lachnospirales</taxon>
        <taxon>Lachnospiraceae</taxon>
        <taxon>Blautia</taxon>
    </lineage>
</organism>
<dbReference type="SUPFAM" id="SSF141086">
    <property type="entry name" value="Agglutinin HPA-like"/>
    <property type="match status" value="1"/>
</dbReference>
<keyword evidence="2" id="KW-1185">Reference proteome</keyword>
<sequence>MAIQIGRVTITPKPNVPSMETVTFPKPFKSQPGVVLTPITSVPGTFLLGYGTSHNTLNGFDAYVTRKDDTETIMVWIAIGQM</sequence>
<proteinExistence type="predicted"/>
<dbReference type="InterPro" id="IPR037221">
    <property type="entry name" value="H-type_lectin_dom_sf"/>
</dbReference>
<reference evidence="1 2" key="1">
    <citation type="submission" date="2020-08" db="EMBL/GenBank/DDBJ databases">
        <title>Genome public.</title>
        <authorList>
            <person name="Liu C."/>
            <person name="Sun Q."/>
        </authorList>
    </citation>
    <scope>NUCLEOTIDE SEQUENCE [LARGE SCALE GENOMIC DNA]</scope>
    <source>
        <strain evidence="1 2">NSJ-34</strain>
    </source>
</reference>
<dbReference type="Gene3D" id="2.60.40.3940">
    <property type="match status" value="1"/>
</dbReference>
<name>A0ABR7FK62_9FIRM</name>
<comment type="caution">
    <text evidence="1">The sequence shown here is derived from an EMBL/GenBank/DDBJ whole genome shotgun (WGS) entry which is preliminary data.</text>
</comment>
<accession>A0ABR7FK62</accession>
<dbReference type="EMBL" id="JACOOU010000018">
    <property type="protein sequence ID" value="MBC5675563.1"/>
    <property type="molecule type" value="Genomic_DNA"/>
</dbReference>
<gene>
    <name evidence="1" type="ORF">H8S76_25355</name>
</gene>
<evidence type="ECO:0000313" key="2">
    <source>
        <dbReference type="Proteomes" id="UP000654573"/>
    </source>
</evidence>
<evidence type="ECO:0000313" key="1">
    <source>
        <dbReference type="EMBL" id="MBC5675563.1"/>
    </source>
</evidence>
<dbReference type="Proteomes" id="UP000654573">
    <property type="component" value="Unassembled WGS sequence"/>
</dbReference>
<protein>
    <submittedName>
        <fullName evidence="1">Uncharacterized protein</fullName>
    </submittedName>
</protein>